<evidence type="ECO:0000313" key="3">
    <source>
        <dbReference type="Proteomes" id="UP000708208"/>
    </source>
</evidence>
<name>A0A8J2PSZ5_9HEXA</name>
<accession>A0A8J2PSZ5</accession>
<keyword evidence="1" id="KW-1133">Transmembrane helix</keyword>
<evidence type="ECO:0000256" key="1">
    <source>
        <dbReference type="SAM" id="Phobius"/>
    </source>
</evidence>
<sequence length="82" mass="9220">MDPRSVADGYFEKNVYPYLQPPVLVVCRISIIHNFCIAASFVWARPSMTKTASISFFNAAADGFNSFNLALRLVDLYLFPPL</sequence>
<proteinExistence type="predicted"/>
<feature type="transmembrane region" description="Helical" evidence="1">
    <location>
        <begin position="23"/>
        <end position="44"/>
    </location>
</feature>
<keyword evidence="3" id="KW-1185">Reference proteome</keyword>
<dbReference type="Proteomes" id="UP000708208">
    <property type="component" value="Unassembled WGS sequence"/>
</dbReference>
<dbReference type="EMBL" id="CAJVCH010540478">
    <property type="protein sequence ID" value="CAG7826616.1"/>
    <property type="molecule type" value="Genomic_DNA"/>
</dbReference>
<gene>
    <name evidence="2" type="ORF">AFUS01_LOCUS36662</name>
</gene>
<keyword evidence="1" id="KW-0472">Membrane</keyword>
<comment type="caution">
    <text evidence="2">The sequence shown here is derived from an EMBL/GenBank/DDBJ whole genome shotgun (WGS) entry which is preliminary data.</text>
</comment>
<dbReference type="AlphaFoldDB" id="A0A8J2PSZ5"/>
<evidence type="ECO:0000313" key="2">
    <source>
        <dbReference type="EMBL" id="CAG7826616.1"/>
    </source>
</evidence>
<reference evidence="2" key="1">
    <citation type="submission" date="2021-06" db="EMBL/GenBank/DDBJ databases">
        <authorList>
            <person name="Hodson N. C."/>
            <person name="Mongue J. A."/>
            <person name="Jaron S. K."/>
        </authorList>
    </citation>
    <scope>NUCLEOTIDE SEQUENCE</scope>
</reference>
<organism evidence="2 3">
    <name type="scientific">Allacma fusca</name>
    <dbReference type="NCBI Taxonomy" id="39272"/>
    <lineage>
        <taxon>Eukaryota</taxon>
        <taxon>Metazoa</taxon>
        <taxon>Ecdysozoa</taxon>
        <taxon>Arthropoda</taxon>
        <taxon>Hexapoda</taxon>
        <taxon>Collembola</taxon>
        <taxon>Symphypleona</taxon>
        <taxon>Sminthuridae</taxon>
        <taxon>Allacma</taxon>
    </lineage>
</organism>
<keyword evidence="1" id="KW-0812">Transmembrane</keyword>
<protein>
    <submittedName>
        <fullName evidence="2">Uncharacterized protein</fullName>
    </submittedName>
</protein>